<dbReference type="GO" id="GO:0000956">
    <property type="term" value="P:nuclear-transcribed mRNA catabolic process"/>
    <property type="evidence" value="ECO:0007669"/>
    <property type="project" value="TreeGrafter"/>
</dbReference>
<feature type="region of interest" description="Disordered" evidence="20">
    <location>
        <begin position="112"/>
        <end position="132"/>
    </location>
</feature>
<dbReference type="InterPro" id="IPR008936">
    <property type="entry name" value="Rho_GTPase_activation_prot"/>
</dbReference>
<keyword evidence="6" id="KW-0698">rRNA processing</keyword>
<dbReference type="GO" id="GO:0006353">
    <property type="term" value="P:DNA-templated transcription termination"/>
    <property type="evidence" value="ECO:0007669"/>
    <property type="project" value="UniProtKB-KW"/>
</dbReference>
<dbReference type="CDD" id="cd18673">
    <property type="entry name" value="PIN_XRN1-2-like"/>
    <property type="match status" value="1"/>
</dbReference>
<dbReference type="Gene3D" id="2.30.29.30">
    <property type="entry name" value="Pleckstrin-homology domain (PH domain)/Phosphotyrosine-binding domain (PTB)"/>
    <property type="match status" value="1"/>
</dbReference>
<dbReference type="InterPro" id="IPR036865">
    <property type="entry name" value="CRAL-TRIO_dom_sf"/>
</dbReference>
<dbReference type="InterPro" id="IPR011993">
    <property type="entry name" value="PH-like_dom_sf"/>
</dbReference>
<evidence type="ECO:0000256" key="8">
    <source>
        <dbReference type="ARBA" id="ARBA00022722"/>
    </source>
</evidence>
<evidence type="ECO:0000256" key="14">
    <source>
        <dbReference type="ARBA" id="ARBA00023054"/>
    </source>
</evidence>
<feature type="region of interest" description="Disordered" evidence="20">
    <location>
        <begin position="847"/>
        <end position="980"/>
    </location>
</feature>
<keyword evidence="12" id="KW-0269">Exonuclease</keyword>
<dbReference type="EMBL" id="JAGMUV010000008">
    <property type="protein sequence ID" value="KAH7146571.1"/>
    <property type="molecule type" value="Genomic_DNA"/>
</dbReference>
<feature type="compositionally biased region" description="Basic and acidic residues" evidence="20">
    <location>
        <begin position="969"/>
        <end position="980"/>
    </location>
</feature>
<dbReference type="InterPro" id="IPR001878">
    <property type="entry name" value="Znf_CCHC"/>
</dbReference>
<evidence type="ECO:0000256" key="16">
    <source>
        <dbReference type="ARBA" id="ARBA00023242"/>
    </source>
</evidence>
<dbReference type="GO" id="GO:0007165">
    <property type="term" value="P:signal transduction"/>
    <property type="evidence" value="ECO:0007669"/>
    <property type="project" value="UniProtKB-ARBA"/>
</dbReference>
<keyword evidence="15" id="KW-0804">Transcription</keyword>
<organism evidence="23 24">
    <name type="scientific">Dactylonectria macrodidyma</name>
    <dbReference type="NCBI Taxonomy" id="307937"/>
    <lineage>
        <taxon>Eukaryota</taxon>
        <taxon>Fungi</taxon>
        <taxon>Dikarya</taxon>
        <taxon>Ascomycota</taxon>
        <taxon>Pezizomycotina</taxon>
        <taxon>Sordariomycetes</taxon>
        <taxon>Hypocreomycetidae</taxon>
        <taxon>Hypocreales</taxon>
        <taxon>Nectriaceae</taxon>
        <taxon>Dactylonectria</taxon>
    </lineage>
</organism>
<evidence type="ECO:0000256" key="5">
    <source>
        <dbReference type="ARBA" id="ARBA00022472"/>
    </source>
</evidence>
<dbReference type="Gene3D" id="3.40.525.10">
    <property type="entry name" value="CRAL-TRIO lipid binding domain"/>
    <property type="match status" value="1"/>
</dbReference>
<dbReference type="InterPro" id="IPR041412">
    <property type="entry name" value="Xrn1_helical"/>
</dbReference>
<evidence type="ECO:0000259" key="22">
    <source>
        <dbReference type="PROSITE" id="PS50158"/>
    </source>
</evidence>
<comment type="similarity">
    <text evidence="2">Belongs to the 5'-3' exonuclease family. XRN2/RAT1 subfamily.</text>
</comment>
<sequence>MGIPAAFRWLSNKYPKIISPVIEDQPITMEDGSTIPVDTTRPNPNGEELDNLYLDMNGIVHPCSHPEDRPAPTDEEEMMLEVFRYTDRVVNMVRPRKILMIAVDGVAPRAKMNQQRSRRFRSAQEAKEKEADKQELIKLMKQQNGGSLPAENMESVTKKAFDSNSITPGTPFMDILALSLRYWCQYKLNTDPGWAKLKVIISDATVPGEGEHKIMDFVRSQRASPDHDPNTRHVIYGLDADLIMLGLATHEPHFRVLREDVFFQDSKARTCKLCGQKGHEARNCRGEVKAKEGEHDEKDNAVALKPFIWLHVSVLREYLAAELAVPNLPFRFDLERVIDDWIFMCCFVGNDFLPHLPALEIREHGIDTLTTIWKDNLPTMGGYVTKDGHIDLERAQCILDGLAKQEDAIFKRRKEQEDRREANFKRRKLYENNGRGGRQGGASAPRKNGHENPSNGLPLYPIASYPAPSAPALTHDMIVNRSSAADANVANKSAASVLKAQLQAQKSLSDPPKTDDAQAPASALGKRKAPSTDEINNSPATDSPGTATPTASTEEGPIDEVRMWEDGYQDRYYEKKFHRDPKDIEFRHSVGRAYVEGLAWVLLYYFQGCPSWEWYYPYHYAPFAADFKDLPKMEISFEKGRTSKPFEQLMSVLPAASRHALPEVFHDLMLNEDSNIIDFYPEDFEIDLNGKKFAWQGVALLPFIDMPRLLAAVQSKYPLLSPEDSARNEVGNVVLIFSDSHESLYDDVSTKFYSKRQGEPKFKLNPKNSDGLSGKVEKQEGYVPHGELKYPLERKALPDLEYDRSLVVNYEIPQTSHTHKSMLLRGAQLPRPALTHSDIEVIRGKANRSGRGYGGAPLGQNGQGIHYGPRGGHGGNQFGRQQNGYGRQGGYPPPHAPGIAPPPPGAAGFGIGLPPPPPPAHYYNGQPQEGLRGGPQGYNGNSWGRGQPPPHGPPGQQHGPGGHAYNNNRNRDYRGNYRGGRDRCTVVDTITIPQQLETIPSSLNAAAVMNGDAGLVGCLVDRLATRLPHRAGTSGQSLQQDDILHVTRATLVELGNSTISTVLDSLLSLLEDLARPYTAVASHPSHVLHSELFILALIADCCSAHWASLTRESNASPDSAPTPPPLDEVLVSRLFDALKHLLEPIPDSYILPAQTLLDQVSTRNVAIPRSDESSSTTGDDGSTADDDRLGAHLAEMDAYVKTVIEYVTASSWEVAFDYFRNVVYNIRTTTVAQINPTTSGSFQDAEKAALVVLRLLSFFWVDGPKLGQVIQEICSSFLHFRKPYQNTIAVVTPLLITRWLDRFPREFVELHLLHRRLDGGADTLFDMTNSATDNGKRKALLYPLQTTLLFLLPDVFEVASNMREAKSVSMVKKVSFLDGLRKALRNRNEQAGHCLVSLLRAARHFDAESDSALVSYALDVQDEVRDAVFRRIPSSEPSLFEQDMMTAAFVSLAHLNLDGVSALVETCISSSAPHSFKLAVVQGCSYFAQQPYALRYHALFDTAVPFMRSQLEIEGAKSTGMPIQGGFEGMEMVCSILQFLDVSPAQMLLDLSGDDPNNSFFKSFLLCVLSAEPSVRRLATGVADRLLTSHVDTYRKSDAFQQFGTKQVRGDLWSRSSKVLLGLCERIASQKDDQGLIALQEYLKARLLLLKHMPELAEIPEETPDVVSASSKLETTLLISLCSANIDTCQLVTSCIGLFFQECSIVDKHAESAKSSASVLRNGEVFQEIASRAFRFTGLVAFQKRVRGLLRRMQFPTTGILNAWETAFDRWIHLAKDVSTSTIDAVDEKVLSEWRNYSGFLASLGGICTADQAIILEEPALGGLRWIDRISSEHYEEPLLTRYLRLSIQLLACANVRVREAMRDVLSSEVSPALYHPLFKALESELEVLFTGALAPVDKGQDSEVVFAEQAASLLKALVERLESPSDLGAASSVHLGALTLNFAKFLDGVSDTPNTLRVKIRVCHLCEVVTKRKEHLNLRDDVRIRNQLLEYIFGWIARPRSPRPDQLGIGTRQDDMSRVQKDLDKACLKSLADLTFRLPLQPSDSHTDAGMSEMKSQMFHTYFNRFLSLLNHEPSDSSRSDPTLGQTIRDEMISNSDLAITILSNLLSANIDVGLKHSLNIGYHDNVEIRTAFVKVLYNILIQGTEFSNLTDSAVSEKYEELLELLTSDLSLAMSMSVACPSTDVDELTICLLTVFEQRGLIFELLEALIKQEIEDTENESELLRRSCVATKTLSVYAKWKGSSYLRATLQKVLERLMLTSKDLDLELDPARVSTTEELQKNALQLRIVAKVFIDDICASSSSMPPAFRKICNIISNAVVLRFPDAKYTAVGAFIFLRFFCPAIVAPEVEGLVTASPSKEMRRGLLLIAKVIQNLANNVLFGAKEPYMFPLNDFLTQNIYHVTTFLREISVAPQHLEIQKSTESFDFGSCVALHRFLYDHWDHVRQTLVSRERREYMRSTGDVARVRSPVLEPLRNLIANLGPPPLAVSWNRPQVSANSPPLYSRFQNFMLRNAFRSTESFLTARAVYDGGESKDGLSIICIILRHIETESIDYDTLIYCYLKIASRLWHRPFGLLIDATCYNGRNEPQDDLFKKLELLTPSELSVNLTRIYVYNMNSAFKRCFRRLLRVCTKNENGVFNPKNVEYHLIGSLQDLQAHFHLSQLHLPKETISVVTDTRYVFQPITRLSKSKGKIEVIIKVGSQFVQVTTTKKQEIFAGFRLGTTVNDIFRLGEVDEAPTSIQTEDDSAFGLRADNGKIVMYFTSPKKSDVLQTIRGAKAKHGKDSRTQKSIERLIRPQDVPGTLLNLALANLSSPDHVLRLSSYNLLGALCKAFKFSSASRLVCTKDVSVPLDPMRFIVNMSKELALAEPQLTSDFLTEFFVGWESFPDEQKPLSLAYMAPWLPGLRTNILANEMDGEKGREKVAVLFRKLIDITVQDHALIYSLEQSVWPKIIQDEILLEIFLDELLKTAMSYGVHEEPLEVISSIVVGIGTVTLRGKILSRLRKALNRSSLRPTKYLPDNAVWSEICILLQFCLSLSFDNGVQSQLFLPEIFHVVTMLANTGSQDIRLLVYRLLVNSVHAVCTSFDLDDAKSSKLRASLDFLCDPRSDIFIAPPAFVRDGASVSTSQEAGPALSATENLASALFEICSVAAPTIDLSNAWRSRWMSLVASTAFQNNPAIQPRAFAVMGCLAREEVDDDLLYQVLVALRNSVGRFGEDHNSEMLVSIVTSLSKMMAKLPSASRYGLQLFWLAMSLVRLVPANLFNCAALFLEAVLANISTGEDFRGAKMVPLLLQGRLPLDEAALPLEDVYGIHFTHDTFEFAVCACLARGLTDTVTRQTAMRVLSSFLEMTTWSSDPTTSIRDVPEGSAYLSLLLARAVGHEELKDSLWSAGINPGDVNAVLKSRELPDIAVIQDKNLLLMTAIELVDFQYLEDTVQTRSLQWLNELAIKRPSVIVHLCGAIRSLLDDILLHGQNSTTLGAAHILLRTLSSNRQLSRAVGSVSQLTETLDNMGFGGLWRSCSLGSMDDINRDCLELTEKLIEVSEVLNNMHEIY</sequence>
<dbReference type="InterPro" id="IPR027073">
    <property type="entry name" value="5_3_exoribonuclease"/>
</dbReference>
<reference evidence="23" key="1">
    <citation type="journal article" date="2021" name="Nat. Commun.">
        <title>Genetic determinants of endophytism in the Arabidopsis root mycobiome.</title>
        <authorList>
            <person name="Mesny F."/>
            <person name="Miyauchi S."/>
            <person name="Thiergart T."/>
            <person name="Pickel B."/>
            <person name="Atanasova L."/>
            <person name="Karlsson M."/>
            <person name="Huettel B."/>
            <person name="Barry K.W."/>
            <person name="Haridas S."/>
            <person name="Chen C."/>
            <person name="Bauer D."/>
            <person name="Andreopoulos W."/>
            <person name="Pangilinan J."/>
            <person name="LaButti K."/>
            <person name="Riley R."/>
            <person name="Lipzen A."/>
            <person name="Clum A."/>
            <person name="Drula E."/>
            <person name="Henrissat B."/>
            <person name="Kohler A."/>
            <person name="Grigoriev I.V."/>
            <person name="Martin F.M."/>
            <person name="Hacquard S."/>
        </authorList>
    </citation>
    <scope>NUCLEOTIDE SEQUENCE</scope>
    <source>
        <strain evidence="23">MPI-CAGE-AT-0147</strain>
    </source>
</reference>
<evidence type="ECO:0000313" key="24">
    <source>
        <dbReference type="Proteomes" id="UP000738349"/>
    </source>
</evidence>
<evidence type="ECO:0000256" key="11">
    <source>
        <dbReference type="ARBA" id="ARBA00022833"/>
    </source>
</evidence>
<dbReference type="Proteomes" id="UP000738349">
    <property type="component" value="Unassembled WGS sequence"/>
</dbReference>
<evidence type="ECO:0000256" key="13">
    <source>
        <dbReference type="ARBA" id="ARBA00023015"/>
    </source>
</evidence>
<keyword evidence="7" id="KW-0507">mRNA processing</keyword>
<evidence type="ECO:0000256" key="10">
    <source>
        <dbReference type="ARBA" id="ARBA00022801"/>
    </source>
</evidence>
<comment type="function">
    <text evidence="17">Possesses 5'-&gt;3' exoribonuclease activity. Required for the processing of nuclear mRNA and rRNA precursors. May promote the termination of transcription by RNA polymerase II. Essential for vegetative cell growth and chromosome segregation.</text>
</comment>
<dbReference type="InterPro" id="IPR054071">
    <property type="entry name" value="PH_NF1"/>
</dbReference>
<dbReference type="GO" id="GO:0008270">
    <property type="term" value="F:zinc ion binding"/>
    <property type="evidence" value="ECO:0007669"/>
    <property type="project" value="UniProtKB-KW"/>
</dbReference>
<evidence type="ECO:0000259" key="21">
    <source>
        <dbReference type="PROSITE" id="PS50018"/>
    </source>
</evidence>
<dbReference type="Pfam" id="PF21877">
    <property type="entry name" value="PH_NF1"/>
    <property type="match status" value="1"/>
</dbReference>
<evidence type="ECO:0000256" key="4">
    <source>
        <dbReference type="ARBA" id="ARBA00022468"/>
    </source>
</evidence>
<keyword evidence="11" id="KW-0862">Zinc</keyword>
<feature type="region of interest" description="Disordered" evidence="20">
    <location>
        <begin position="1167"/>
        <end position="1187"/>
    </location>
</feature>
<feature type="domain" description="Ras-GAP" evidence="21">
    <location>
        <begin position="2185"/>
        <end position="2378"/>
    </location>
</feature>
<evidence type="ECO:0000256" key="19">
    <source>
        <dbReference type="PROSITE-ProRule" id="PRU00047"/>
    </source>
</evidence>
<dbReference type="FunFam" id="3.40.50.12390:FF:000003">
    <property type="entry name" value="5'-3' exoribonuclease"/>
    <property type="match status" value="1"/>
</dbReference>
<dbReference type="FunFam" id="1.25.40.1050:FF:000002">
    <property type="entry name" value="5'-3' exoribonuclease"/>
    <property type="match status" value="1"/>
</dbReference>
<dbReference type="GO" id="GO:0006397">
    <property type="term" value="P:mRNA processing"/>
    <property type="evidence" value="ECO:0007669"/>
    <property type="project" value="UniProtKB-KW"/>
</dbReference>
<dbReference type="PROSITE" id="PS00509">
    <property type="entry name" value="RAS_GTPASE_ACTIV_1"/>
    <property type="match status" value="1"/>
</dbReference>
<dbReference type="Pfam" id="PF00616">
    <property type="entry name" value="RasGAP"/>
    <property type="match status" value="1"/>
</dbReference>
<dbReference type="GO" id="GO:0005096">
    <property type="term" value="F:GTPase activator activity"/>
    <property type="evidence" value="ECO:0007669"/>
    <property type="project" value="UniProtKB-KW"/>
</dbReference>
<keyword evidence="4" id="KW-0343">GTPase activation</keyword>
<protein>
    <recommendedName>
        <fullName evidence="3">5'-3' exoribonuclease 2</fullName>
    </recommendedName>
</protein>
<comment type="subcellular location">
    <subcellularLocation>
        <location evidence="1">Nucleus</location>
    </subcellularLocation>
</comment>
<evidence type="ECO:0000256" key="3">
    <source>
        <dbReference type="ARBA" id="ARBA00013845"/>
    </source>
</evidence>
<evidence type="ECO:0000256" key="15">
    <source>
        <dbReference type="ARBA" id="ARBA00023163"/>
    </source>
</evidence>
<dbReference type="SUPFAM" id="SSF48350">
    <property type="entry name" value="GTPase activation domain, GAP"/>
    <property type="match status" value="1"/>
</dbReference>
<accession>A0A9P9EWS3</accession>
<dbReference type="GO" id="GO:0005634">
    <property type="term" value="C:nucleus"/>
    <property type="evidence" value="ECO:0007669"/>
    <property type="project" value="UniProtKB-SubCell"/>
</dbReference>
<dbReference type="Gene3D" id="1.25.40.1050">
    <property type="match status" value="1"/>
</dbReference>
<dbReference type="Pfam" id="PF13716">
    <property type="entry name" value="CRAL_TRIO_2"/>
    <property type="match status" value="1"/>
</dbReference>
<dbReference type="SUPFAM" id="SSF48371">
    <property type="entry name" value="ARM repeat"/>
    <property type="match status" value="1"/>
</dbReference>
<keyword evidence="10" id="KW-0378">Hydrolase</keyword>
<dbReference type="InterPro" id="IPR001251">
    <property type="entry name" value="CRAL-TRIO_dom"/>
</dbReference>
<feature type="domain" description="CCHC-type" evidence="22">
    <location>
        <begin position="271"/>
        <end position="285"/>
    </location>
</feature>
<dbReference type="InterPro" id="IPR023152">
    <property type="entry name" value="RasGAP_CS"/>
</dbReference>
<feature type="compositionally biased region" description="Basic and acidic residues" evidence="20">
    <location>
        <begin position="122"/>
        <end position="132"/>
    </location>
</feature>
<dbReference type="InterPro" id="IPR001936">
    <property type="entry name" value="RasGAP_dom"/>
</dbReference>
<dbReference type="Pfam" id="PF03159">
    <property type="entry name" value="XRN_N"/>
    <property type="match status" value="1"/>
</dbReference>
<dbReference type="PROSITE" id="PS50018">
    <property type="entry name" value="RAS_GTPASE_ACTIV_2"/>
    <property type="match status" value="1"/>
</dbReference>
<dbReference type="Gene3D" id="3.40.50.12390">
    <property type="match status" value="2"/>
</dbReference>
<dbReference type="PANTHER" id="PTHR12341:SF41">
    <property type="entry name" value="5'-3' EXORIBONUCLEASE 2"/>
    <property type="match status" value="1"/>
</dbReference>
<name>A0A9P9EWS3_9HYPO</name>
<proteinExistence type="inferred from homology"/>
<dbReference type="GO" id="GO:0006364">
    <property type="term" value="P:rRNA processing"/>
    <property type="evidence" value="ECO:0007669"/>
    <property type="project" value="UniProtKB-KW"/>
</dbReference>
<feature type="compositionally biased region" description="Pro residues" evidence="20">
    <location>
        <begin position="891"/>
        <end position="905"/>
    </location>
</feature>
<dbReference type="InterPro" id="IPR004859">
    <property type="entry name" value="Xrn1_N"/>
</dbReference>
<dbReference type="PANTHER" id="PTHR12341">
    <property type="entry name" value="5'-&gt;3' EXORIBONUCLEASE"/>
    <property type="match status" value="1"/>
</dbReference>
<keyword evidence="5" id="KW-0806">Transcription termination</keyword>
<evidence type="ECO:0000256" key="18">
    <source>
        <dbReference type="ARBA" id="ARBA00046943"/>
    </source>
</evidence>
<dbReference type="PROSITE" id="PS50158">
    <property type="entry name" value="ZF_CCHC"/>
    <property type="match status" value="1"/>
</dbReference>
<evidence type="ECO:0000256" key="12">
    <source>
        <dbReference type="ARBA" id="ARBA00022839"/>
    </source>
</evidence>
<dbReference type="InterPro" id="IPR016024">
    <property type="entry name" value="ARM-type_fold"/>
</dbReference>
<keyword evidence="24" id="KW-1185">Reference proteome</keyword>
<comment type="caution">
    <text evidence="23">The sequence shown here is derived from an EMBL/GenBank/DDBJ whole genome shotgun (WGS) entry which is preliminary data.</text>
</comment>
<keyword evidence="16" id="KW-0539">Nucleus</keyword>
<dbReference type="GO" id="GO:0004534">
    <property type="term" value="F:5'-3' RNA exonuclease activity"/>
    <property type="evidence" value="ECO:0007669"/>
    <property type="project" value="TreeGrafter"/>
</dbReference>
<feature type="compositionally biased region" description="Polar residues" evidence="20">
    <location>
        <begin position="533"/>
        <end position="553"/>
    </location>
</feature>
<keyword evidence="9" id="KW-0479">Metal-binding</keyword>
<keyword evidence="14" id="KW-0175">Coiled coil</keyword>
<evidence type="ECO:0000256" key="20">
    <source>
        <dbReference type="SAM" id="MobiDB-lite"/>
    </source>
</evidence>
<keyword evidence="8" id="KW-0540">Nuclease</keyword>
<dbReference type="SMART" id="SM00323">
    <property type="entry name" value="RasGAP"/>
    <property type="match status" value="1"/>
</dbReference>
<comment type="subunit">
    <text evidence="18">Interacts with RAI1; the interaction is direct, stabilizes RAT1 protein structure and may stimulate its exoribonuclease activity. The interaction also stimulates RAI1 pyrophosphohydrolase activity, probably by recruiting it to mRNA substrates.</text>
</comment>
<dbReference type="Pfam" id="PF17846">
    <property type="entry name" value="XRN_M"/>
    <property type="match status" value="1"/>
</dbReference>
<evidence type="ECO:0000256" key="1">
    <source>
        <dbReference type="ARBA" id="ARBA00004123"/>
    </source>
</evidence>
<dbReference type="FunFam" id="3.40.50.12390:FF:000005">
    <property type="entry name" value="5'-3' exoribonuclease 2"/>
    <property type="match status" value="1"/>
</dbReference>
<feature type="compositionally biased region" description="Basic and acidic residues" evidence="20">
    <location>
        <begin position="414"/>
        <end position="424"/>
    </location>
</feature>
<evidence type="ECO:0000256" key="9">
    <source>
        <dbReference type="ARBA" id="ARBA00022723"/>
    </source>
</evidence>
<evidence type="ECO:0000256" key="7">
    <source>
        <dbReference type="ARBA" id="ARBA00022664"/>
    </source>
</evidence>
<keyword evidence="19" id="KW-0863">Zinc-finger</keyword>
<feature type="region of interest" description="Disordered" evidence="20">
    <location>
        <begin position="503"/>
        <end position="561"/>
    </location>
</feature>
<feature type="region of interest" description="Disordered" evidence="20">
    <location>
        <begin position="414"/>
        <end position="460"/>
    </location>
</feature>
<dbReference type="Gene3D" id="1.10.506.10">
    <property type="entry name" value="GTPase Activation - p120gap, domain 1"/>
    <property type="match status" value="2"/>
</dbReference>
<evidence type="ECO:0000256" key="2">
    <source>
        <dbReference type="ARBA" id="ARBA00006994"/>
    </source>
</evidence>
<evidence type="ECO:0000256" key="17">
    <source>
        <dbReference type="ARBA" id="ARBA00046137"/>
    </source>
</evidence>
<dbReference type="CDD" id="cd05392">
    <property type="entry name" value="RasGAP_Neurofibromin_like"/>
    <property type="match status" value="1"/>
</dbReference>
<evidence type="ECO:0000313" key="23">
    <source>
        <dbReference type="EMBL" id="KAH7146571.1"/>
    </source>
</evidence>
<gene>
    <name evidence="23" type="ORF">EDB81DRAFT_651314</name>
</gene>
<evidence type="ECO:0000256" key="6">
    <source>
        <dbReference type="ARBA" id="ARBA00022552"/>
    </source>
</evidence>
<dbReference type="GO" id="GO:0003723">
    <property type="term" value="F:RNA binding"/>
    <property type="evidence" value="ECO:0007669"/>
    <property type="project" value="TreeGrafter"/>
</dbReference>
<keyword evidence="13" id="KW-0805">Transcription regulation</keyword>
<dbReference type="OrthoDB" id="28245at2759"/>